<feature type="transmembrane region" description="Helical" evidence="2">
    <location>
        <begin position="2438"/>
        <end position="2458"/>
    </location>
</feature>
<feature type="compositionally biased region" description="Gly residues" evidence="1">
    <location>
        <begin position="608"/>
        <end position="632"/>
    </location>
</feature>
<feature type="compositionally biased region" description="Low complexity" evidence="1">
    <location>
        <begin position="322"/>
        <end position="337"/>
    </location>
</feature>
<feature type="region of interest" description="Disordered" evidence="1">
    <location>
        <begin position="607"/>
        <end position="672"/>
    </location>
</feature>
<feature type="transmembrane region" description="Helical" evidence="2">
    <location>
        <begin position="826"/>
        <end position="847"/>
    </location>
</feature>
<feature type="transmembrane region" description="Helical" evidence="2">
    <location>
        <begin position="2136"/>
        <end position="2159"/>
    </location>
</feature>
<dbReference type="Pfam" id="PF02364">
    <property type="entry name" value="Glucan_synthase"/>
    <property type="match status" value="2"/>
</dbReference>
<keyword evidence="2" id="KW-1133">Transmembrane helix</keyword>
<feature type="compositionally biased region" description="Low complexity" evidence="1">
    <location>
        <begin position="1610"/>
        <end position="1625"/>
    </location>
</feature>
<dbReference type="PANTHER" id="PTHR12741">
    <property type="entry name" value="LYST-INTERACTING PROTEIN LIP5 DOPAMINE RESPONSIVE PROTEIN DRG-1"/>
    <property type="match status" value="1"/>
</dbReference>
<evidence type="ECO:0000256" key="1">
    <source>
        <dbReference type="SAM" id="MobiDB-lite"/>
    </source>
</evidence>
<feature type="region of interest" description="Disordered" evidence="1">
    <location>
        <begin position="2740"/>
        <end position="2824"/>
    </location>
</feature>
<evidence type="ECO:0000313" key="4">
    <source>
        <dbReference type="EMBL" id="GLC49010.1"/>
    </source>
</evidence>
<keyword evidence="5" id="KW-1185">Reference proteome</keyword>
<dbReference type="Proteomes" id="UP001165080">
    <property type="component" value="Unassembled WGS sequence"/>
</dbReference>
<feature type="region of interest" description="Disordered" evidence="1">
    <location>
        <begin position="1604"/>
        <end position="1642"/>
    </location>
</feature>
<evidence type="ECO:0000313" key="5">
    <source>
        <dbReference type="Proteomes" id="UP001165080"/>
    </source>
</evidence>
<evidence type="ECO:0000259" key="3">
    <source>
        <dbReference type="Pfam" id="PF02364"/>
    </source>
</evidence>
<feature type="transmembrane region" description="Helical" evidence="2">
    <location>
        <begin position="859"/>
        <end position="876"/>
    </location>
</feature>
<feature type="region of interest" description="Disordered" evidence="1">
    <location>
        <begin position="2619"/>
        <end position="2726"/>
    </location>
</feature>
<feature type="transmembrane region" description="Helical" evidence="2">
    <location>
        <begin position="2228"/>
        <end position="2247"/>
    </location>
</feature>
<organism evidence="4 5">
    <name type="scientific">Pleodorina starrii</name>
    <dbReference type="NCBI Taxonomy" id="330485"/>
    <lineage>
        <taxon>Eukaryota</taxon>
        <taxon>Viridiplantae</taxon>
        <taxon>Chlorophyta</taxon>
        <taxon>core chlorophytes</taxon>
        <taxon>Chlorophyceae</taxon>
        <taxon>CS clade</taxon>
        <taxon>Chlamydomonadales</taxon>
        <taxon>Volvocaceae</taxon>
        <taxon>Pleodorina</taxon>
    </lineage>
</organism>
<feature type="transmembrane region" description="Helical" evidence="2">
    <location>
        <begin position="2368"/>
        <end position="2387"/>
    </location>
</feature>
<dbReference type="InterPro" id="IPR003440">
    <property type="entry name" value="Glyco_trans_48_dom"/>
</dbReference>
<dbReference type="GO" id="GO:0003843">
    <property type="term" value="F:1,3-beta-D-glucan synthase activity"/>
    <property type="evidence" value="ECO:0007669"/>
    <property type="project" value="InterPro"/>
</dbReference>
<name>A0A9W6BC28_9CHLO</name>
<feature type="domain" description="Glycosyl transferase 48" evidence="3">
    <location>
        <begin position="1892"/>
        <end position="2315"/>
    </location>
</feature>
<feature type="domain" description="Glycosyl transferase 48" evidence="3">
    <location>
        <begin position="1433"/>
        <end position="1731"/>
    </location>
</feature>
<feature type="region of interest" description="Disordered" evidence="1">
    <location>
        <begin position="2522"/>
        <end position="2541"/>
    </location>
</feature>
<gene>
    <name evidence="4" type="primary">PLEST006719</name>
    <name evidence="4" type="ORF">PLESTB_000172700</name>
</gene>
<feature type="compositionally biased region" description="Low complexity" evidence="1">
    <location>
        <begin position="2686"/>
        <end position="2699"/>
    </location>
</feature>
<feature type="compositionally biased region" description="Acidic residues" evidence="1">
    <location>
        <begin position="657"/>
        <end position="671"/>
    </location>
</feature>
<feature type="compositionally biased region" description="Acidic residues" evidence="1">
    <location>
        <begin position="1831"/>
        <end position="1847"/>
    </location>
</feature>
<feature type="transmembrane region" description="Helical" evidence="2">
    <location>
        <begin position="2407"/>
        <end position="2426"/>
    </location>
</feature>
<feature type="compositionally biased region" description="Gly residues" evidence="1">
    <location>
        <begin position="2531"/>
        <end position="2540"/>
    </location>
</feature>
<feature type="transmembrane region" description="Helical" evidence="2">
    <location>
        <begin position="2478"/>
        <end position="2501"/>
    </location>
</feature>
<feature type="region of interest" description="Disordered" evidence="1">
    <location>
        <begin position="2556"/>
        <end position="2604"/>
    </location>
</feature>
<proteinExistence type="predicted"/>
<accession>A0A9W6BC28</accession>
<feature type="compositionally biased region" description="Low complexity" evidence="1">
    <location>
        <begin position="2668"/>
        <end position="2678"/>
    </location>
</feature>
<feature type="region of interest" description="Disordered" evidence="1">
    <location>
        <begin position="1827"/>
        <end position="1847"/>
    </location>
</feature>
<dbReference type="GO" id="GO:0000148">
    <property type="term" value="C:1,3-beta-D-glucan synthase complex"/>
    <property type="evidence" value="ECO:0007669"/>
    <property type="project" value="InterPro"/>
</dbReference>
<feature type="compositionally biased region" description="Low complexity" evidence="1">
    <location>
        <begin position="2785"/>
        <end position="2796"/>
    </location>
</feature>
<feature type="region of interest" description="Disordered" evidence="1">
    <location>
        <begin position="314"/>
        <end position="342"/>
    </location>
</feature>
<feature type="transmembrane region" description="Helical" evidence="2">
    <location>
        <begin position="762"/>
        <end position="784"/>
    </location>
</feature>
<feature type="region of interest" description="Disordered" evidence="1">
    <location>
        <begin position="1803"/>
        <end position="1822"/>
    </location>
</feature>
<comment type="caution">
    <text evidence="4">The sequence shown here is derived from an EMBL/GenBank/DDBJ whole genome shotgun (WGS) entry which is preliminary data.</text>
</comment>
<reference evidence="4 5" key="1">
    <citation type="journal article" date="2023" name="Commun. Biol.">
        <title>Reorganization of the ancestral sex-determining regions during the evolution of trioecy in Pleodorina starrii.</title>
        <authorList>
            <person name="Takahashi K."/>
            <person name="Suzuki S."/>
            <person name="Kawai-Toyooka H."/>
            <person name="Yamamoto K."/>
            <person name="Hamaji T."/>
            <person name="Ootsuki R."/>
            <person name="Yamaguchi H."/>
            <person name="Kawachi M."/>
            <person name="Higashiyama T."/>
            <person name="Nozaki H."/>
        </authorList>
    </citation>
    <scope>NUCLEOTIDE SEQUENCE [LARGE SCALE GENOMIC DNA]</scope>
    <source>
        <strain evidence="4 5">NIES-4479</strain>
    </source>
</reference>
<dbReference type="GO" id="GO:0005886">
    <property type="term" value="C:plasma membrane"/>
    <property type="evidence" value="ECO:0007669"/>
    <property type="project" value="TreeGrafter"/>
</dbReference>
<feature type="transmembrane region" description="Helical" evidence="2">
    <location>
        <begin position="2105"/>
        <end position="2124"/>
    </location>
</feature>
<dbReference type="GO" id="GO:0006075">
    <property type="term" value="P:(1-&gt;3)-beta-D-glucan biosynthetic process"/>
    <property type="evidence" value="ECO:0007669"/>
    <property type="project" value="InterPro"/>
</dbReference>
<feature type="transmembrane region" description="Helical" evidence="2">
    <location>
        <begin position="925"/>
        <end position="949"/>
    </location>
</feature>
<sequence length="2824" mass="300430">MDEWEDTVAAYCLSFGLQFNFQIFARPRKAQGDGEQWYPSTVFLATHTLTAALRDVASRCELVAAPGTPADCAGLACAVRELHGTIFQPYDTWLKAAGLRPPVRQHYFQPNRDSLILELADLALYWLVYSEAANLRHTPEMVWFIFFCAQRSWQAKQVLWHLQLRISDLEEMAKQPWLAALGPGLLRAVRALHDRYRRTGEDLCGGDDNELLSEATLGPAATVKIHDSAVEDAAAVQVYGAAAAAAVVDAGGDGGGGGCLLSPHALRITVMADGSVSVPYSPYENAMGPASRHESYMGGCDDDAGAARDTGAATGAAGGGLRPPAAAAAAASTPADGVSSRRQGAVLDSPCLPLPPYISAPTLNAGGGGRAGSAFAASGALAAAAAVAAAAVSAAPLRRRDQPHHSLQLDPITSAPRSPVFDPRVPVRSYRELLLRVCPNEAAVAAALETEGGGGGSGGTHFLERVVQPLFLFLSEQVYELGQARRQGLEAAVRIGYDDVSESMAHPRVVAAALAALPWAATTAATVTPASAATATAATQPAAAQPEGGVVLERQQQQHVMPRAAVRDDELYWSRLLALSDLPSPSSARIPWHGDMEYHRKELLKLLQGGGGNGGGGRGGSGAAANGTGGTDRGSVPGRRTGPAGGRSGSSGSGSAESDDDDGGGSYDEEAPNPTLEQMAQAAAFAAAHTPDPAAGEELGRFRRANAAADWWALHVLRKTFAEHRCVVMPLLAFGRVFQFQLVWFYLLCVWSWSGPENRMQWLASAAVLHWGSNCLLWTMQALLSGGPRMTRDSMVIPAYDSREDRPRRGSRPAAPYRLHGMPYHIVQLCFLALAWAALGVGIYIGYQCHPLRWGHSCRWIAVAYGVVVVLYEMLYRQLNLGGYVREHLYDILLRLVPGQGTATASSSYNPLYDPATHLRTGLPYLLGNACLWGGALALKFAIDLFIIIRPAGRQLREVMRTNQLAQRLRADLDVCLAAAQVIVLFLLSLVSSGVAYTVATALWGSMQGVYQGVGSIRRWGHIRAGFHRVQAALRTKLLVQRVEDRAHAGQSWSRRAAARVGRATIAVLLLPYTCVSWVLRVLRVLPQPANDRPKSWVERETTLAMTAPFWNAVIRSMRGRDLLSDREAAALSFTAVSFSPASMLATWRRGGGGTLGPAGGDAQGRGRGGSDDWLPGGRETYLPPVAVYVAQLPQLVISGSAPSAEQLEVLQEAYLYLLHLLVAVGVVPRSAAAAAAAGTNQNGVPIRGGGTTRAAAAAATVPVCPDLHKDSFHPDKFAGMSPRAWSHRRLVARRELLGAVVALVRELRETGKVYKDTAAASASSGSAAESARSRAVDKLCNALHAVARCMAQMSDMPWEISLIMNRVVKRQHYHHPGVKAQLQRGFSTLVDSNRNHVTTWGAEHMPSYDDFTKVASWLAAILRPTDEGTAPSNAEAVSLLADFCSGLLHPGLPAAPLVEAMRSVWTLIPHYHETGLYGLSSADARRVLMAAGATSLEGKLQDDEVLFKNDEGEPTELLQYQLSEFPDEFRNLLERCRTLVPLGKDDPPYVLEDFLPGGRLYAHRVQLLLWASCRGQVLARTVDGMCMYRLALAMQAIHDALTEGGAAGHGPPRQQQQPSRPQAQGGAGGAGAGAGEGSSGRLKLSVPQRMQVLGILKDDSLPVEELVAQLVDVVPELESLLERKYGLVVSSQVYSKMAASRSLADRWRAHSVALLATRYRAMRVAYLEQDGEPITLFKAPNFAYRVVHQASVLVRAIPLEREVEARRKARAAKREAAKAAADAAATAAAAAADFPSPATTAMYGRGQVTPPPSVTSPASWGDALSVAEEGPAESSDDDDGDGEEGEDVGAALRVWRRRFQLKHLRAAELEVLYRQRLPINYYDRQAAGVGVILGEGKPENQNSAVPYCPGVLLQTIDMNQDNSLAQAFKLRNTTREFEPLGPGPQKQQVAVLGYPEWIFSYRCGLLADLAAATERVFGTQIQRVMAFPSAVRAHYGHPDLWNRLFSMTRGGVSKANAVQHVSEDVFGGYNALKRGGLSKYVSYISVGKGRDMGLDSILGFEGKISKGCAEQLMSRDLRFLGANTDFFRSMSLYFTVPGHFINTWLTVVTIQLGVWVHLLLLLGGVGKAGSSVASAVGAIQILQLGTMPLLGFLFNLWLESGLGVALSTLARQFIGGGLLFHIIRSVTSAFHLGRAVLFGGASYVATGRGFSLRRKTFTQVYCNYGRSHLYLGADILMMVVLILVVGNNGGNSVPVPVAALWSPLLVAASLLAGPFWFTPYFFRLNQVLRDAREFRGWMSSGSAARGMAESWHEWNAGQLATLRDDAGTQVARYRLWSTLTLVAPRAAIATLSAVTAARFETPGMPDLLWVLGGSCAFWMLSAALSATRQSYLKSGLAVRWRWAKGLVQVTTLGALVAVAVVCLFMDKKGLRLSGVLITLYANYSVASLLVCVLVVWMPKTMLARSLSNQAYRHADAVLGTALSAVLIVIVIIGEIGLIMVDKVQTLVQFNDRYSHTQAARRYGGDDDVAPGGGGGGGGLTAAVRRRLPSQVLMMAPPLSPRAGGGDGGGAVSRRPTSGDVPTQPGDSKPPPVTQGWVSPRFRDGGGASLFASFTAGNAHRSASDTQGSVSPVPRAASPSTNGGAAAAPPSALEPEVQRRAAVPSPPAAAATAMTTSGTGSGGGAASALTTATASPFPSWSSSTPGTAPRYSAMPGTAGGGRGGGAAAAALLASNGVQLSRSVDATSQSNSPSASTSSPSSSGAAGTASKHSRNRLPPVEEWRRVAAAAMAAGVSRAARRQPPPPPDEPSIPLLDLQQGQQQQQ</sequence>
<keyword evidence="2" id="KW-0812">Transmembrane</keyword>
<feature type="compositionally biased region" description="Low complexity" evidence="1">
    <location>
        <begin position="2629"/>
        <end position="2651"/>
    </location>
</feature>
<feature type="compositionally biased region" description="Gly residues" evidence="1">
    <location>
        <begin position="1626"/>
        <end position="1639"/>
    </location>
</feature>
<feature type="compositionally biased region" description="Low complexity" evidence="1">
    <location>
        <begin position="2745"/>
        <end position="2769"/>
    </location>
</feature>
<dbReference type="EMBL" id="BRXU01000002">
    <property type="protein sequence ID" value="GLC49010.1"/>
    <property type="molecule type" value="Genomic_DNA"/>
</dbReference>
<protein>
    <recommendedName>
        <fullName evidence="3">Glycosyl transferase 48 domain-containing protein</fullName>
    </recommendedName>
</protein>
<dbReference type="PANTHER" id="PTHR12741:SF48">
    <property type="entry name" value="1,3-BETA-GLUCAN SYNTHASE COMPONENT FKS1-RELATED"/>
    <property type="match status" value="1"/>
</dbReference>
<keyword evidence="2" id="KW-0472">Membrane</keyword>
<feature type="transmembrane region" description="Helical" evidence="2">
    <location>
        <begin position="2179"/>
        <end position="2207"/>
    </location>
</feature>
<feature type="transmembrane region" description="Helical" evidence="2">
    <location>
        <begin position="727"/>
        <end position="750"/>
    </location>
</feature>
<evidence type="ECO:0000256" key="2">
    <source>
        <dbReference type="SAM" id="Phobius"/>
    </source>
</evidence>
<feature type="compositionally biased region" description="Gly residues" evidence="1">
    <location>
        <begin position="2717"/>
        <end position="2726"/>
    </location>
</feature>
<feature type="transmembrane region" description="Helical" evidence="2">
    <location>
        <begin position="969"/>
        <end position="988"/>
    </location>
</feature>
<feature type="compositionally biased region" description="Gly residues" evidence="1">
    <location>
        <begin position="643"/>
        <end position="652"/>
    </location>
</feature>
<feature type="transmembrane region" description="Helical" evidence="2">
    <location>
        <begin position="2259"/>
        <end position="2283"/>
    </location>
</feature>